<proteinExistence type="predicted"/>
<dbReference type="PANTHER" id="PTHR31479:SF4">
    <property type="entry name" value="FUNGAL LIPASE-LIKE DOMAIN-CONTAINING PROTEIN"/>
    <property type="match status" value="1"/>
</dbReference>
<dbReference type="EMBL" id="BSYO01000008">
    <property type="protein sequence ID" value="GMH08896.1"/>
    <property type="molecule type" value="Genomic_DNA"/>
</dbReference>
<dbReference type="SUPFAM" id="SSF53474">
    <property type="entry name" value="alpha/beta-Hydrolases"/>
    <property type="match status" value="1"/>
</dbReference>
<dbReference type="InterPro" id="IPR029058">
    <property type="entry name" value="AB_hydrolase_fold"/>
</dbReference>
<evidence type="ECO:0000313" key="2">
    <source>
        <dbReference type="Proteomes" id="UP001279734"/>
    </source>
</evidence>
<dbReference type="Proteomes" id="UP001279734">
    <property type="component" value="Unassembled WGS sequence"/>
</dbReference>
<dbReference type="AlphaFoldDB" id="A0AAD3XLP8"/>
<gene>
    <name evidence="1" type="ORF">Nepgr_010736</name>
</gene>
<reference evidence="1" key="1">
    <citation type="submission" date="2023-05" db="EMBL/GenBank/DDBJ databases">
        <title>Nepenthes gracilis genome sequencing.</title>
        <authorList>
            <person name="Fukushima K."/>
        </authorList>
    </citation>
    <scope>NUCLEOTIDE SEQUENCE</scope>
    <source>
        <strain evidence="1">SING2019-196</strain>
    </source>
</reference>
<dbReference type="PANTHER" id="PTHR31479">
    <property type="entry name" value="ALPHA/BETA-HYDROLASES SUPERFAMILY PROTEIN"/>
    <property type="match status" value="1"/>
</dbReference>
<accession>A0AAD3XLP8</accession>
<evidence type="ECO:0000313" key="1">
    <source>
        <dbReference type="EMBL" id="GMH08896.1"/>
    </source>
</evidence>
<comment type="caution">
    <text evidence="1">The sequence shown here is derived from an EMBL/GenBank/DDBJ whole genome shotgun (WGS) entry which is preliminary data.</text>
</comment>
<sequence length="388" mass="44493">MENVLVSQREHIRISKIQRLKILPPFLLRLCLLSVFPFQEGLMKEGQKEESEIESFGNSGPVHLTSVDWRSLDHRRTVAASLVQGVYFLELDRQHGCHGSKPHGPIWWTFFNFHLIDILIDMVDSSIFGAVYEYNDYDQTQNFPRYVIALRGTVMKLGTWSRDMKLNLQFVLNRVSWNSRYQVLSQIVENMAASLGPGTICLVGHSQGSATALQVGRHMAKMGYYIDSYLFNPPFASLPIEKIKDENWKNGIRIVKSVVAAGLTIAMRNHVERPVEEHDTFERLSLWTPYLFVNPGDPISSEYIGYFEHEEKMMTMGLAGIERLAVENSFVSLLSGALGIDAEATHHIPSAYVIKNLSPMEDFNNVHGIHQWWQPHQLWEFKIYKLKV</sequence>
<name>A0AAD3XLP8_NEPGR</name>
<dbReference type="Gene3D" id="3.40.50.1820">
    <property type="entry name" value="alpha/beta hydrolase"/>
    <property type="match status" value="1"/>
</dbReference>
<organism evidence="1 2">
    <name type="scientific">Nepenthes gracilis</name>
    <name type="common">Slender pitcher plant</name>
    <dbReference type="NCBI Taxonomy" id="150966"/>
    <lineage>
        <taxon>Eukaryota</taxon>
        <taxon>Viridiplantae</taxon>
        <taxon>Streptophyta</taxon>
        <taxon>Embryophyta</taxon>
        <taxon>Tracheophyta</taxon>
        <taxon>Spermatophyta</taxon>
        <taxon>Magnoliopsida</taxon>
        <taxon>eudicotyledons</taxon>
        <taxon>Gunneridae</taxon>
        <taxon>Pentapetalae</taxon>
        <taxon>Caryophyllales</taxon>
        <taxon>Nepenthaceae</taxon>
        <taxon>Nepenthes</taxon>
    </lineage>
</organism>
<keyword evidence="2" id="KW-1185">Reference proteome</keyword>
<protein>
    <submittedName>
        <fullName evidence="1">Uncharacterized protein</fullName>
    </submittedName>
</protein>